<dbReference type="Proteomes" id="UP001501153">
    <property type="component" value="Unassembled WGS sequence"/>
</dbReference>
<protein>
    <submittedName>
        <fullName evidence="2">Uncharacterized protein</fullName>
    </submittedName>
</protein>
<keyword evidence="3" id="KW-1185">Reference proteome</keyword>
<accession>A0ABP8IQN7</accession>
<proteinExistence type="predicted"/>
<dbReference type="EMBL" id="BAABGZ010000077">
    <property type="protein sequence ID" value="GAA4367287.1"/>
    <property type="molecule type" value="Genomic_DNA"/>
</dbReference>
<evidence type="ECO:0000313" key="2">
    <source>
        <dbReference type="EMBL" id="GAA4367287.1"/>
    </source>
</evidence>
<name>A0ABP8IQN7_9BACT</name>
<gene>
    <name evidence="2" type="ORF">GCM10023185_39040</name>
</gene>
<evidence type="ECO:0000313" key="3">
    <source>
        <dbReference type="Proteomes" id="UP001501153"/>
    </source>
</evidence>
<organism evidence="2 3">
    <name type="scientific">Hymenobacter saemangeumensis</name>
    <dbReference type="NCBI Taxonomy" id="1084522"/>
    <lineage>
        <taxon>Bacteria</taxon>
        <taxon>Pseudomonadati</taxon>
        <taxon>Bacteroidota</taxon>
        <taxon>Cytophagia</taxon>
        <taxon>Cytophagales</taxon>
        <taxon>Hymenobacteraceae</taxon>
        <taxon>Hymenobacter</taxon>
    </lineage>
</organism>
<sequence>MRWQLLADSSNAAVPRVRRFRMGIMEMELRGFPGTDRQEPPRVAAGIKKPAGPQGPDRLLSTVK</sequence>
<feature type="region of interest" description="Disordered" evidence="1">
    <location>
        <begin position="31"/>
        <end position="64"/>
    </location>
</feature>
<evidence type="ECO:0000256" key="1">
    <source>
        <dbReference type="SAM" id="MobiDB-lite"/>
    </source>
</evidence>
<reference evidence="3" key="1">
    <citation type="journal article" date="2019" name="Int. J. Syst. Evol. Microbiol.">
        <title>The Global Catalogue of Microorganisms (GCM) 10K type strain sequencing project: providing services to taxonomists for standard genome sequencing and annotation.</title>
        <authorList>
            <consortium name="The Broad Institute Genomics Platform"/>
            <consortium name="The Broad Institute Genome Sequencing Center for Infectious Disease"/>
            <person name="Wu L."/>
            <person name="Ma J."/>
        </authorList>
    </citation>
    <scope>NUCLEOTIDE SEQUENCE [LARGE SCALE GENOMIC DNA]</scope>
    <source>
        <strain evidence="3">JCM 17923</strain>
    </source>
</reference>
<comment type="caution">
    <text evidence="2">The sequence shown here is derived from an EMBL/GenBank/DDBJ whole genome shotgun (WGS) entry which is preliminary data.</text>
</comment>